<organism evidence="2 3">
    <name type="scientific">Streptomyces rhizosphaericus</name>
    <dbReference type="NCBI Taxonomy" id="114699"/>
    <lineage>
        <taxon>Bacteria</taxon>
        <taxon>Bacillati</taxon>
        <taxon>Actinomycetota</taxon>
        <taxon>Actinomycetes</taxon>
        <taxon>Kitasatosporales</taxon>
        <taxon>Streptomycetaceae</taxon>
        <taxon>Streptomyces</taxon>
        <taxon>Streptomyces violaceusniger group</taxon>
    </lineage>
</organism>
<feature type="region of interest" description="Disordered" evidence="1">
    <location>
        <begin position="27"/>
        <end position="89"/>
    </location>
</feature>
<dbReference type="AlphaFoldDB" id="A0A6G4AMY1"/>
<dbReference type="Proteomes" id="UP000476310">
    <property type="component" value="Unassembled WGS sequence"/>
</dbReference>
<reference evidence="2" key="1">
    <citation type="submission" date="2020-02" db="EMBL/GenBank/DDBJ databases">
        <title>A new Streptomyces sp. for controlling soil-borne diseases.</title>
        <authorList>
            <person name="Li X."/>
            <person name="Tian Y."/>
            <person name="Gao K."/>
        </authorList>
    </citation>
    <scope>NUCLEOTIDE SEQUENCE [LARGE SCALE GENOMIC DNA]</scope>
    <source>
        <strain evidence="2">0250</strain>
    </source>
</reference>
<gene>
    <name evidence="2" type="ORF">G4H13_31355</name>
</gene>
<proteinExistence type="predicted"/>
<accession>A0A6G4AMY1</accession>
<dbReference type="RefSeq" id="WP_164432608.1">
    <property type="nucleotide sequence ID" value="NZ_JAAIKT010000047.1"/>
</dbReference>
<evidence type="ECO:0000256" key="1">
    <source>
        <dbReference type="SAM" id="MobiDB-lite"/>
    </source>
</evidence>
<evidence type="ECO:0000313" key="2">
    <source>
        <dbReference type="EMBL" id="NEW74743.1"/>
    </source>
</evidence>
<sequence>MIEIITALIGGMFLLGGAVITARWTRSRSTGNHVSDPLPPTSNTQPDGVTANTPRPPQNTRSGGVTVNGQFIETNNGTVSQTNYRDGKR</sequence>
<comment type="caution">
    <text evidence="2">The sequence shown here is derived from an EMBL/GenBank/DDBJ whole genome shotgun (WGS) entry which is preliminary data.</text>
</comment>
<protein>
    <submittedName>
        <fullName evidence="2">Uncharacterized protein</fullName>
    </submittedName>
</protein>
<name>A0A6G4AMY1_9ACTN</name>
<dbReference type="EMBL" id="JAAIKT010000047">
    <property type="protein sequence ID" value="NEW74743.1"/>
    <property type="molecule type" value="Genomic_DNA"/>
</dbReference>
<feature type="compositionally biased region" description="Polar residues" evidence="1">
    <location>
        <begin position="41"/>
        <end position="89"/>
    </location>
</feature>
<keyword evidence="3" id="KW-1185">Reference proteome</keyword>
<evidence type="ECO:0000313" key="3">
    <source>
        <dbReference type="Proteomes" id="UP000476310"/>
    </source>
</evidence>